<dbReference type="InterPro" id="IPR002104">
    <property type="entry name" value="Integrase_catalytic"/>
</dbReference>
<dbReference type="PANTHER" id="PTHR30349:SF64">
    <property type="entry name" value="PROPHAGE INTEGRASE INTD-RELATED"/>
    <property type="match status" value="1"/>
</dbReference>
<dbReference type="GO" id="GO:0008907">
    <property type="term" value="F:integrase activity"/>
    <property type="evidence" value="ECO:0007669"/>
    <property type="project" value="InterPro"/>
</dbReference>
<reference evidence="5 6" key="1">
    <citation type="submission" date="2020-08" db="EMBL/GenBank/DDBJ databases">
        <authorList>
            <person name="Liu C."/>
            <person name="Sun Q."/>
        </authorList>
    </citation>
    <scope>NUCLEOTIDE SEQUENCE [LARGE SCALE GENOMIC DNA]</scope>
    <source>
        <strain evidence="5 6">NSJ-38</strain>
    </source>
</reference>
<dbReference type="InterPro" id="IPR011010">
    <property type="entry name" value="DNA_brk_join_enz"/>
</dbReference>
<dbReference type="Pfam" id="PF02920">
    <property type="entry name" value="Integrase_DNA"/>
    <property type="match status" value="1"/>
</dbReference>
<dbReference type="CDD" id="cd01189">
    <property type="entry name" value="INT_ICEBs1_C_like"/>
    <property type="match status" value="1"/>
</dbReference>
<dbReference type="PANTHER" id="PTHR30349">
    <property type="entry name" value="PHAGE INTEGRASE-RELATED"/>
    <property type="match status" value="1"/>
</dbReference>
<feature type="domain" description="Tyr recombinase" evidence="4">
    <location>
        <begin position="173"/>
        <end position="381"/>
    </location>
</feature>
<name>A0A7G9G6R2_9FIRM</name>
<evidence type="ECO:0000313" key="5">
    <source>
        <dbReference type="EMBL" id="QNM06494.1"/>
    </source>
</evidence>
<dbReference type="SUPFAM" id="SSF54171">
    <property type="entry name" value="DNA-binding domain"/>
    <property type="match status" value="1"/>
</dbReference>
<dbReference type="AlphaFoldDB" id="A0A7G9G6R2"/>
<keyword evidence="6" id="KW-1185">Reference proteome</keyword>
<dbReference type="InterPro" id="IPR050090">
    <property type="entry name" value="Tyrosine_recombinase_XerCD"/>
</dbReference>
<gene>
    <name evidence="5" type="ORF">H9Q78_05010</name>
</gene>
<dbReference type="EMBL" id="CP060634">
    <property type="protein sequence ID" value="QNM06494.1"/>
    <property type="molecule type" value="Genomic_DNA"/>
</dbReference>
<dbReference type="GO" id="GO:0003677">
    <property type="term" value="F:DNA binding"/>
    <property type="evidence" value="ECO:0007669"/>
    <property type="project" value="UniProtKB-KW"/>
</dbReference>
<dbReference type="InterPro" id="IPR016177">
    <property type="entry name" value="DNA-bd_dom_sf"/>
</dbReference>
<dbReference type="InterPro" id="IPR010998">
    <property type="entry name" value="Integrase_recombinase_N"/>
</dbReference>
<dbReference type="Proteomes" id="UP000515823">
    <property type="component" value="Chromosome"/>
</dbReference>
<accession>A0A7G9G6R2</accession>
<dbReference type="GO" id="GO:0006310">
    <property type="term" value="P:DNA recombination"/>
    <property type="evidence" value="ECO:0007669"/>
    <property type="project" value="UniProtKB-KW"/>
</dbReference>
<proteinExistence type="inferred from homology"/>
<dbReference type="InterPro" id="IPR013762">
    <property type="entry name" value="Integrase-like_cat_sf"/>
</dbReference>
<sequence length="399" mass="46886">MSEKRKDNKGRILRTGESQRKDLIYQYRYTDIRGKRQTVYSSDLKELREKEKEIQKQLDEGIDYAAGKVTVIALLERYISLKQGVRYNTKVGYNFVLNLVKKEDFGNQQIRDIKVSDAQQWVMKLHQDGKGYSTLTSVRGVVKPAFQMSYNEDVIRRNPFDFKLTDVVPNDSQKRIAMTDEQQKLWMDFIREDKTYCKYFDEFVVLLQTGMRVSEFCGLTKSDLDFEKRRIRVDHQLVRERGGKYYVEKTKTESGCRFIPMTDEVYQSLLNILANRRKVKTEMIVDGYSKFILIDKDEHPKVALHIENEMRWAMKKYKKLHIEQPLPNITPHGFRHTFCTNMANAGMDVKTLQYLMGHSDVGVTLNIYTHASYDRAAEQMAKIVDFKQADKPEQRRKSG</sequence>
<evidence type="ECO:0000259" key="4">
    <source>
        <dbReference type="PROSITE" id="PS51898"/>
    </source>
</evidence>
<keyword evidence="3" id="KW-0233">DNA recombination</keyword>
<organism evidence="5 6">
    <name type="scientific">Qiania dongpingensis</name>
    <dbReference type="NCBI Taxonomy" id="2763669"/>
    <lineage>
        <taxon>Bacteria</taxon>
        <taxon>Bacillati</taxon>
        <taxon>Bacillota</taxon>
        <taxon>Clostridia</taxon>
        <taxon>Lachnospirales</taxon>
        <taxon>Lachnospiraceae</taxon>
        <taxon>Qiania</taxon>
    </lineage>
</organism>
<dbReference type="Gene3D" id="1.10.150.130">
    <property type="match status" value="1"/>
</dbReference>
<dbReference type="Gene3D" id="1.10.443.10">
    <property type="entry name" value="Intergrase catalytic core"/>
    <property type="match status" value="1"/>
</dbReference>
<dbReference type="SUPFAM" id="SSF56349">
    <property type="entry name" value="DNA breaking-rejoining enzymes"/>
    <property type="match status" value="1"/>
</dbReference>
<dbReference type="InterPro" id="IPR004191">
    <property type="entry name" value="Integrase_Tn916-type_DNA-bd_N"/>
</dbReference>
<evidence type="ECO:0000256" key="1">
    <source>
        <dbReference type="ARBA" id="ARBA00008857"/>
    </source>
</evidence>
<dbReference type="PROSITE" id="PS51898">
    <property type="entry name" value="TYR_RECOMBINASE"/>
    <property type="match status" value="1"/>
</dbReference>
<evidence type="ECO:0000313" key="6">
    <source>
        <dbReference type="Proteomes" id="UP000515823"/>
    </source>
</evidence>
<dbReference type="Gene3D" id="3.30.160.60">
    <property type="entry name" value="Classic Zinc Finger"/>
    <property type="match status" value="1"/>
</dbReference>
<evidence type="ECO:0000256" key="2">
    <source>
        <dbReference type="ARBA" id="ARBA00023125"/>
    </source>
</evidence>
<dbReference type="KEGG" id="qdo:H9Q78_05010"/>
<dbReference type="Pfam" id="PF00589">
    <property type="entry name" value="Phage_integrase"/>
    <property type="match status" value="1"/>
</dbReference>
<keyword evidence="2" id="KW-0238">DNA-binding</keyword>
<evidence type="ECO:0000256" key="3">
    <source>
        <dbReference type="ARBA" id="ARBA00023172"/>
    </source>
</evidence>
<protein>
    <submittedName>
        <fullName evidence="5">Site-specific integrase</fullName>
    </submittedName>
</protein>
<comment type="similarity">
    <text evidence="1">Belongs to the 'phage' integrase family.</text>
</comment>
<dbReference type="RefSeq" id="WP_249303973.1">
    <property type="nucleotide sequence ID" value="NZ_CP060634.1"/>
</dbReference>